<dbReference type="Proteomes" id="UP000054761">
    <property type="component" value="Unassembled WGS sequence"/>
</dbReference>
<dbReference type="OrthoDB" id="5643267at2"/>
<dbReference type="EMBL" id="LNYH01000009">
    <property type="protein sequence ID" value="KTD33637.1"/>
    <property type="molecule type" value="Genomic_DNA"/>
</dbReference>
<accession>A0A0W0WMQ9</accession>
<evidence type="ECO:0000256" key="1">
    <source>
        <dbReference type="SAM" id="Phobius"/>
    </source>
</evidence>
<feature type="transmembrane region" description="Helical" evidence="1">
    <location>
        <begin position="228"/>
        <end position="249"/>
    </location>
</feature>
<dbReference type="GO" id="GO:0043190">
    <property type="term" value="C:ATP-binding cassette (ABC) transporter complex"/>
    <property type="evidence" value="ECO:0007669"/>
    <property type="project" value="InterPro"/>
</dbReference>
<name>A0A0W0WMQ9_9GAMM</name>
<keyword evidence="1" id="KW-0472">Membrane</keyword>
<comment type="caution">
    <text evidence="2">The sequence shown here is derived from an EMBL/GenBank/DDBJ whole genome shotgun (WGS) entry which is preliminary data.</text>
</comment>
<dbReference type="RefSeq" id="WP_065235962.1">
    <property type="nucleotide sequence ID" value="NZ_CAAAJA010000023.1"/>
</dbReference>
<dbReference type="AlphaFoldDB" id="A0A0W0WMQ9"/>
<keyword evidence="3" id="KW-1185">Reference proteome</keyword>
<feature type="transmembrane region" description="Helical" evidence="1">
    <location>
        <begin position="140"/>
        <end position="173"/>
    </location>
</feature>
<feature type="transmembrane region" description="Helical" evidence="1">
    <location>
        <begin position="20"/>
        <end position="45"/>
    </location>
</feature>
<feature type="transmembrane region" description="Helical" evidence="1">
    <location>
        <begin position="193"/>
        <end position="216"/>
    </location>
</feature>
<organism evidence="2 3">
    <name type="scientific">Legionella israelensis</name>
    <dbReference type="NCBI Taxonomy" id="454"/>
    <lineage>
        <taxon>Bacteria</taxon>
        <taxon>Pseudomonadati</taxon>
        <taxon>Pseudomonadota</taxon>
        <taxon>Gammaproteobacteria</taxon>
        <taxon>Legionellales</taxon>
        <taxon>Legionellaceae</taxon>
        <taxon>Legionella</taxon>
    </lineage>
</organism>
<protein>
    <submittedName>
        <fullName evidence="2">Putative ABC transport system permease</fullName>
    </submittedName>
</protein>
<gene>
    <name evidence="2" type="ORF">Lisr_0345</name>
</gene>
<proteinExistence type="predicted"/>
<sequence length="252" mass="28629">MYNFQQIGSSSIRFLGSIRIFFWFLGHLVVSIIHVLAGSFSVYWLTMGKTIFRSGVLLMFPMIIISALMGLTLSLSLFDILSRFQIQHNALPITQNIMLHNLLPLLIGVILSIQSGLNLINAQVKRLHRMPQEVILEYIIPMMAGIIITGLLLYVYALTAFLIGIYSTFHYILNINTQEYLWHITNTLALADLGYSIFKNLLYCSIVALVAGYYYYEIAIRNVSLRKAVSSIMTRSLLWIIILGTYLGIYST</sequence>
<feature type="transmembrane region" description="Helical" evidence="1">
    <location>
        <begin position="98"/>
        <end position="120"/>
    </location>
</feature>
<feature type="transmembrane region" description="Helical" evidence="1">
    <location>
        <begin position="57"/>
        <end position="78"/>
    </location>
</feature>
<dbReference type="Pfam" id="PF02405">
    <property type="entry name" value="MlaE"/>
    <property type="match status" value="1"/>
</dbReference>
<reference evidence="2 3" key="1">
    <citation type="submission" date="2015-11" db="EMBL/GenBank/DDBJ databases">
        <title>Genomic analysis of 38 Legionella species identifies large and diverse effector repertoires.</title>
        <authorList>
            <person name="Burstein D."/>
            <person name="Amaro F."/>
            <person name="Zusman T."/>
            <person name="Lifshitz Z."/>
            <person name="Cohen O."/>
            <person name="Gilbert J.A."/>
            <person name="Pupko T."/>
            <person name="Shuman H.A."/>
            <person name="Segal G."/>
        </authorList>
    </citation>
    <scope>NUCLEOTIDE SEQUENCE [LARGE SCALE GENOMIC DNA]</scope>
    <source>
        <strain evidence="2 3">Bercovier 4</strain>
    </source>
</reference>
<dbReference type="STRING" id="454.Lisr_0345"/>
<keyword evidence="1" id="KW-1133">Transmembrane helix</keyword>
<evidence type="ECO:0000313" key="3">
    <source>
        <dbReference type="Proteomes" id="UP000054761"/>
    </source>
</evidence>
<dbReference type="InterPro" id="IPR030802">
    <property type="entry name" value="Permease_MalE"/>
</dbReference>
<evidence type="ECO:0000313" key="2">
    <source>
        <dbReference type="EMBL" id="KTD33637.1"/>
    </source>
</evidence>
<dbReference type="PATRIC" id="fig|454.4.peg.359"/>
<keyword evidence="1" id="KW-0812">Transmembrane</keyword>